<comment type="caution">
    <text evidence="1">The sequence shown here is derived from an EMBL/GenBank/DDBJ whole genome shotgun (WGS) entry which is preliminary data.</text>
</comment>
<proteinExistence type="predicted"/>
<organism evidence="1 2">
    <name type="scientific">Clostridium carboxidivorans P7</name>
    <dbReference type="NCBI Taxonomy" id="536227"/>
    <lineage>
        <taxon>Bacteria</taxon>
        <taxon>Bacillati</taxon>
        <taxon>Bacillota</taxon>
        <taxon>Clostridia</taxon>
        <taxon>Eubacteriales</taxon>
        <taxon>Clostridiaceae</taxon>
        <taxon>Clostridium</taxon>
    </lineage>
</organism>
<dbReference type="OrthoDB" id="9810174at2"/>
<name>C6PRX9_9CLOT</name>
<gene>
    <name evidence="1" type="ORF">CcarbDRAFT_1546</name>
</gene>
<reference evidence="1 2" key="1">
    <citation type="submission" date="2009-06" db="EMBL/GenBank/DDBJ databases">
        <title>The draft genome of Clostridium carboxidivorans P7.</title>
        <authorList>
            <consortium name="US DOE Joint Genome Institute (JGI-PGF)"/>
            <person name="Lucas S."/>
            <person name="Copeland A."/>
            <person name="Lapidus A."/>
            <person name="Glavina del Rio T."/>
            <person name="Tice H."/>
            <person name="Bruce D."/>
            <person name="Goodwin L."/>
            <person name="Pitluck S."/>
            <person name="Larimer F."/>
            <person name="Land M.L."/>
            <person name="Hauser L."/>
            <person name="Hemme C.L."/>
        </authorList>
    </citation>
    <scope>NUCLEOTIDE SEQUENCE [LARGE SCALE GENOMIC DNA]</scope>
    <source>
        <strain evidence="1 2">P7</strain>
    </source>
</reference>
<dbReference type="AlphaFoldDB" id="C6PRX9"/>
<accession>C6PRX9</accession>
<dbReference type="PATRIC" id="fig|536227.13.peg.828"/>
<dbReference type="STRING" id="536227.Ccar_03905"/>
<dbReference type="KEGG" id="cck:Ccar_03905"/>
<evidence type="ECO:0000313" key="1">
    <source>
        <dbReference type="EMBL" id="EET88031.1"/>
    </source>
</evidence>
<protein>
    <submittedName>
        <fullName evidence="1">Tail collar domain-containing protein</fullName>
    </submittedName>
</protein>
<evidence type="ECO:0000313" key="2">
    <source>
        <dbReference type="Proteomes" id="UP000004198"/>
    </source>
</evidence>
<dbReference type="EMBL" id="ACVI01000019">
    <property type="protein sequence ID" value="EET88031.1"/>
    <property type="molecule type" value="Genomic_DNA"/>
</dbReference>
<dbReference type="RefSeq" id="WP_007060431.1">
    <property type="nucleotide sequence ID" value="NZ_CP011803.1"/>
</dbReference>
<dbReference type="Proteomes" id="UP000004198">
    <property type="component" value="Unassembled WGS sequence"/>
</dbReference>
<keyword evidence="2" id="KW-1185">Reference proteome</keyword>
<sequence>MDNAEAVTLTANNIPAHIHPITSNVTGGGGTTPVNVEVKIPVNTDAYNAATVLNTPGNTCTLGIAKTSGGQTANIYTTNSPTTGANLKPFNVQANITVPAPTVTSTCNANVPNPFSGVRVMPSYLCVGYIICVQGIFPSRE</sequence>